<protein>
    <submittedName>
        <fullName evidence="2">DinB family protein</fullName>
    </submittedName>
</protein>
<comment type="caution">
    <text evidence="2">The sequence shown here is derived from an EMBL/GenBank/DDBJ whole genome shotgun (WGS) entry which is preliminary data.</text>
</comment>
<dbReference type="InterPro" id="IPR024775">
    <property type="entry name" value="DinB-like"/>
</dbReference>
<reference evidence="2" key="1">
    <citation type="submission" date="2021-06" db="EMBL/GenBank/DDBJ databases">
        <authorList>
            <person name="Huq M.A."/>
        </authorList>
    </citation>
    <scope>NUCLEOTIDE SEQUENCE</scope>
    <source>
        <strain evidence="2">MAH-26</strain>
    </source>
</reference>
<sequence>MKLQQLIAQHILDVHNGVNWTEVNIADTLKDVSFEMAVTQTKASKNTIASLLYHVTFYNKVMLKRLQGNPPVINDANGFDMPALPDEAAWEKLKEKNMASANALAEAIQNIPDEKLFEPILPGYSQTYKSLHGIAEHAHYHLGQMVLLKNLINHGA</sequence>
<accession>A0A9E2SFP5</accession>
<evidence type="ECO:0000313" key="2">
    <source>
        <dbReference type="EMBL" id="MBV4359470.1"/>
    </source>
</evidence>
<dbReference type="AlphaFoldDB" id="A0A9E2SFP5"/>
<dbReference type="Pfam" id="PF12867">
    <property type="entry name" value="DinB_2"/>
    <property type="match status" value="1"/>
</dbReference>
<dbReference type="EMBL" id="JAHSPG010000015">
    <property type="protein sequence ID" value="MBV4359470.1"/>
    <property type="molecule type" value="Genomic_DNA"/>
</dbReference>
<proteinExistence type="predicted"/>
<feature type="domain" description="DinB-like" evidence="1">
    <location>
        <begin position="30"/>
        <end position="145"/>
    </location>
</feature>
<evidence type="ECO:0000313" key="3">
    <source>
        <dbReference type="Proteomes" id="UP000812270"/>
    </source>
</evidence>
<gene>
    <name evidence="2" type="ORF">KTO63_20035</name>
</gene>
<dbReference type="Proteomes" id="UP000812270">
    <property type="component" value="Unassembled WGS sequence"/>
</dbReference>
<organism evidence="2 3">
    <name type="scientific">Pinibacter aurantiacus</name>
    <dbReference type="NCBI Taxonomy" id="2851599"/>
    <lineage>
        <taxon>Bacteria</taxon>
        <taxon>Pseudomonadati</taxon>
        <taxon>Bacteroidota</taxon>
        <taxon>Chitinophagia</taxon>
        <taxon>Chitinophagales</taxon>
        <taxon>Chitinophagaceae</taxon>
        <taxon>Pinibacter</taxon>
    </lineage>
</organism>
<keyword evidence="3" id="KW-1185">Reference proteome</keyword>
<dbReference type="RefSeq" id="WP_217793663.1">
    <property type="nucleotide sequence ID" value="NZ_JAHSPG010000015.1"/>
</dbReference>
<name>A0A9E2SFP5_9BACT</name>
<evidence type="ECO:0000259" key="1">
    <source>
        <dbReference type="Pfam" id="PF12867"/>
    </source>
</evidence>